<dbReference type="EMBL" id="CM055099">
    <property type="protein sequence ID" value="KAJ7546074.1"/>
    <property type="molecule type" value="Genomic_DNA"/>
</dbReference>
<comment type="caution">
    <text evidence="1">The sequence shown here is derived from an EMBL/GenBank/DDBJ whole genome shotgun (WGS) entry which is preliminary data.</text>
</comment>
<reference evidence="2" key="1">
    <citation type="journal article" date="2024" name="Proc. Natl. Acad. Sci. U.S.A.">
        <title>Extraordinary preservation of gene collinearity over three hundred million years revealed in homosporous lycophytes.</title>
        <authorList>
            <person name="Li C."/>
            <person name="Wickell D."/>
            <person name="Kuo L.Y."/>
            <person name="Chen X."/>
            <person name="Nie B."/>
            <person name="Liao X."/>
            <person name="Peng D."/>
            <person name="Ji J."/>
            <person name="Jenkins J."/>
            <person name="Williams M."/>
            <person name="Shu S."/>
            <person name="Plott C."/>
            <person name="Barry K."/>
            <person name="Rajasekar S."/>
            <person name="Grimwood J."/>
            <person name="Han X."/>
            <person name="Sun S."/>
            <person name="Hou Z."/>
            <person name="He W."/>
            <person name="Dai G."/>
            <person name="Sun C."/>
            <person name="Schmutz J."/>
            <person name="Leebens-Mack J.H."/>
            <person name="Li F.W."/>
            <person name="Wang L."/>
        </authorList>
    </citation>
    <scope>NUCLEOTIDE SEQUENCE [LARGE SCALE GENOMIC DNA]</scope>
    <source>
        <strain evidence="2">cv. PW_Plant_1</strain>
    </source>
</reference>
<name>A0ACC2CVM0_DIPCM</name>
<keyword evidence="2" id="KW-1185">Reference proteome</keyword>
<organism evidence="1 2">
    <name type="scientific">Diphasiastrum complanatum</name>
    <name type="common">Issler's clubmoss</name>
    <name type="synonym">Lycopodium complanatum</name>
    <dbReference type="NCBI Taxonomy" id="34168"/>
    <lineage>
        <taxon>Eukaryota</taxon>
        <taxon>Viridiplantae</taxon>
        <taxon>Streptophyta</taxon>
        <taxon>Embryophyta</taxon>
        <taxon>Tracheophyta</taxon>
        <taxon>Lycopodiopsida</taxon>
        <taxon>Lycopodiales</taxon>
        <taxon>Lycopodiaceae</taxon>
        <taxon>Lycopodioideae</taxon>
        <taxon>Diphasiastrum</taxon>
    </lineage>
</organism>
<sequence>MDNAKSLLCEEDAIASPWNDNVRSLSSYCADDQIDTTNGSLSTFSLDGGEGMARLLEKETSYMPDGGYLAALQAEDIGGARSIALHWILKVRNSYSFGPLTVALAVNYFDRYLSKHLSKPWKAWMVQLLSVACLSVAAKMEEVDVPLLLDLQIEGLEHIFEAKTIQRMELAVLSSLGWRMSSVTVFSYADELLHRIDINERLRESLVIRVTELLLGSLSEADFLEFRPSVITLSAVSCALEEAAPLQAETLINTLVKLLPVVKVNLDKCSRLMEELVADPVCTLISSSQVFGTPASPVTVAEDLPKENARREVARNYSNRPCSRRPTDMVPIVRCLNSRKRKLDDTLK</sequence>
<protein>
    <submittedName>
        <fullName evidence="1">Uncharacterized protein</fullName>
    </submittedName>
</protein>
<gene>
    <name evidence="1" type="ORF">O6H91_08G023600</name>
</gene>
<dbReference type="Proteomes" id="UP001162992">
    <property type="component" value="Chromosome 8"/>
</dbReference>
<evidence type="ECO:0000313" key="2">
    <source>
        <dbReference type="Proteomes" id="UP001162992"/>
    </source>
</evidence>
<evidence type="ECO:0000313" key="1">
    <source>
        <dbReference type="EMBL" id="KAJ7546074.1"/>
    </source>
</evidence>
<accession>A0ACC2CVM0</accession>
<proteinExistence type="predicted"/>